<dbReference type="PANTHER" id="PTHR35272">
    <property type="entry name" value="THIOL:DISULFIDE INTERCHANGE PROTEIN DSBC-RELATED"/>
    <property type="match status" value="1"/>
</dbReference>
<dbReference type="GO" id="GO:0042597">
    <property type="term" value="C:periplasmic space"/>
    <property type="evidence" value="ECO:0007669"/>
    <property type="project" value="UniProtKB-SubCell"/>
</dbReference>
<evidence type="ECO:0000259" key="9">
    <source>
        <dbReference type="Pfam" id="PF13098"/>
    </source>
</evidence>
<name>A0A318UZ07_9GAMM</name>
<evidence type="ECO:0000256" key="4">
    <source>
        <dbReference type="ARBA" id="ARBA00022764"/>
    </source>
</evidence>
<feature type="domain" description="Thioredoxin-like fold" evidence="9">
    <location>
        <begin position="120"/>
        <end position="243"/>
    </location>
</feature>
<feature type="domain" description="Disulphide bond isomerase DsbC/G N-terminal" evidence="8">
    <location>
        <begin position="31"/>
        <end position="95"/>
    </location>
</feature>
<dbReference type="CDD" id="cd03020">
    <property type="entry name" value="DsbA_DsbC_DsbG"/>
    <property type="match status" value="1"/>
</dbReference>
<dbReference type="PANTHER" id="PTHR35272:SF3">
    <property type="entry name" value="THIOL:DISULFIDE INTERCHANGE PROTEIN DSBC"/>
    <property type="match status" value="1"/>
</dbReference>
<keyword evidence="4 7" id="KW-0574">Periplasm</keyword>
<dbReference type="InterPro" id="IPR051470">
    <property type="entry name" value="Thiol:disulfide_interchange"/>
</dbReference>
<dbReference type="InterPro" id="IPR009094">
    <property type="entry name" value="DiS-bond_isomerase_DsbC/G_N_sf"/>
</dbReference>
<accession>A0A318UZ07</accession>
<comment type="subcellular location">
    <subcellularLocation>
        <location evidence="1 7">Periplasm</location>
    </subcellularLocation>
</comment>
<evidence type="ECO:0000256" key="3">
    <source>
        <dbReference type="ARBA" id="ARBA00022729"/>
    </source>
</evidence>
<feature type="signal peptide" evidence="7">
    <location>
        <begin position="1"/>
        <end position="33"/>
    </location>
</feature>
<gene>
    <name evidence="10" type="ORF">DFP75_109104</name>
</gene>
<protein>
    <recommendedName>
        <fullName evidence="7">Thiol:disulfide interchange protein</fullName>
    </recommendedName>
</protein>
<dbReference type="Proteomes" id="UP000247551">
    <property type="component" value="Unassembled WGS sequence"/>
</dbReference>
<keyword evidence="6 7" id="KW-0676">Redox-active center</keyword>
<comment type="function">
    <text evidence="7">Required for disulfide bond formation in some periplasmic proteins. Acts by transferring its disulfide bond to other proteins and is reduced in the process.</text>
</comment>
<comment type="similarity">
    <text evidence="2 7">Belongs to the thioredoxin family. DsbC subfamily.</text>
</comment>
<dbReference type="SUPFAM" id="SSF52833">
    <property type="entry name" value="Thioredoxin-like"/>
    <property type="match status" value="1"/>
</dbReference>
<keyword evidence="5" id="KW-1015">Disulfide bond</keyword>
<dbReference type="Pfam" id="PF13098">
    <property type="entry name" value="Thioredoxin_2"/>
    <property type="match status" value="1"/>
</dbReference>
<comment type="caution">
    <text evidence="10">The sequence shown here is derived from an EMBL/GenBank/DDBJ whole genome shotgun (WGS) entry which is preliminary data.</text>
</comment>
<sequence>MSLGFFMKRSFLSFCSSAVAGAFLFSFSATVFADQAAVLSAIQTALPQYEVESVDLHDEAGLYVVALKNGPTLHVTQDGKYFVAGDLYRVDGTKLENETEKAKLAKIESLPESQMIVFKAKDEKAHITVFTDVDCGYCRMLHKEVPKLNEAGVTVRYLAYPRAGIGSETYTKMVSVWCSADPKEWLAQAKLGAEIPENKCVNPVADQYKLGNEVGVRGTPSIVLESGEFLPGYLPAAELVKRLGL</sequence>
<evidence type="ECO:0000256" key="6">
    <source>
        <dbReference type="ARBA" id="ARBA00023284"/>
    </source>
</evidence>
<dbReference type="Gene3D" id="3.10.450.70">
    <property type="entry name" value="Disulphide bond isomerase, DsbC/G, N-terminal"/>
    <property type="match status" value="1"/>
</dbReference>
<dbReference type="InterPro" id="IPR018950">
    <property type="entry name" value="DiS-bond_isomerase_DsbC/G_N"/>
</dbReference>
<organism evidence="10 11">
    <name type="scientific">Marinomonas alcarazii</name>
    <dbReference type="NCBI Taxonomy" id="491949"/>
    <lineage>
        <taxon>Bacteria</taxon>
        <taxon>Pseudomonadati</taxon>
        <taxon>Pseudomonadota</taxon>
        <taxon>Gammaproteobacteria</taxon>
        <taxon>Oceanospirillales</taxon>
        <taxon>Oceanospirillaceae</taxon>
        <taxon>Marinomonas</taxon>
    </lineage>
</organism>
<dbReference type="InterPro" id="IPR012336">
    <property type="entry name" value="Thioredoxin-like_fold"/>
</dbReference>
<evidence type="ECO:0000256" key="7">
    <source>
        <dbReference type="RuleBase" id="RU364038"/>
    </source>
</evidence>
<evidence type="ECO:0000259" key="8">
    <source>
        <dbReference type="Pfam" id="PF10411"/>
    </source>
</evidence>
<dbReference type="EMBL" id="QKLW01000009">
    <property type="protein sequence ID" value="PYF79265.1"/>
    <property type="molecule type" value="Genomic_DNA"/>
</dbReference>
<reference evidence="10 11" key="1">
    <citation type="submission" date="2018-06" db="EMBL/GenBank/DDBJ databases">
        <title>Genomic Encyclopedia of Type Strains, Phase III (KMG-III): the genomes of soil and plant-associated and newly described type strains.</title>
        <authorList>
            <person name="Whitman W."/>
        </authorList>
    </citation>
    <scope>NUCLEOTIDE SEQUENCE [LARGE SCALE GENOMIC DNA]</scope>
    <source>
        <strain evidence="10 11">CECT 7730</strain>
    </source>
</reference>
<evidence type="ECO:0000256" key="2">
    <source>
        <dbReference type="ARBA" id="ARBA00009813"/>
    </source>
</evidence>
<dbReference type="SUPFAM" id="SSF54423">
    <property type="entry name" value="DsbC/DsbG N-terminal domain-like"/>
    <property type="match status" value="1"/>
</dbReference>
<dbReference type="InterPro" id="IPR036249">
    <property type="entry name" value="Thioredoxin-like_sf"/>
</dbReference>
<feature type="chain" id="PRO_5016193822" description="Thiol:disulfide interchange protein" evidence="7">
    <location>
        <begin position="34"/>
        <end position="245"/>
    </location>
</feature>
<proteinExistence type="inferred from homology"/>
<keyword evidence="3 7" id="KW-0732">Signal</keyword>
<evidence type="ECO:0000313" key="10">
    <source>
        <dbReference type="EMBL" id="PYF79265.1"/>
    </source>
</evidence>
<dbReference type="Gene3D" id="3.40.30.10">
    <property type="entry name" value="Glutaredoxin"/>
    <property type="match status" value="1"/>
</dbReference>
<evidence type="ECO:0000256" key="1">
    <source>
        <dbReference type="ARBA" id="ARBA00004418"/>
    </source>
</evidence>
<evidence type="ECO:0000313" key="11">
    <source>
        <dbReference type="Proteomes" id="UP000247551"/>
    </source>
</evidence>
<dbReference type="InterPro" id="IPR033954">
    <property type="entry name" value="DiS-bond_Isoase_DsbC/G"/>
</dbReference>
<keyword evidence="11" id="KW-1185">Reference proteome</keyword>
<evidence type="ECO:0000256" key="5">
    <source>
        <dbReference type="ARBA" id="ARBA00023157"/>
    </source>
</evidence>
<dbReference type="AlphaFoldDB" id="A0A318UZ07"/>
<dbReference type="Pfam" id="PF10411">
    <property type="entry name" value="DsbC_N"/>
    <property type="match status" value="1"/>
</dbReference>